<reference evidence="2" key="3">
    <citation type="submission" date="2024-02" db="UniProtKB">
        <authorList>
            <consortium name="WormBaseParasite"/>
        </authorList>
    </citation>
    <scope>IDENTIFICATION</scope>
    <source>
        <strain evidence="2">pt0022</strain>
    </source>
</reference>
<name>A0AAF5PZN8_WUCBA</name>
<dbReference type="WBParaSite" id="mrna-Wban_07926">
    <property type="protein sequence ID" value="mrna-Wban_07926"/>
    <property type="gene ID" value="Wban_07926"/>
</dbReference>
<evidence type="ECO:0000313" key="2">
    <source>
        <dbReference type="WBParaSite" id="mrna-Wban_07926"/>
    </source>
</evidence>
<evidence type="ECO:0000313" key="1">
    <source>
        <dbReference type="Proteomes" id="UP000093561"/>
    </source>
</evidence>
<proteinExistence type="predicted"/>
<sequence length="33" mass="3998">MKTPMSKINVQMYYQRCKYNCLLVNNLLLFIIT</sequence>
<dbReference type="Proteomes" id="UP000093561">
    <property type="component" value="Unassembled WGS sequence"/>
</dbReference>
<dbReference type="AlphaFoldDB" id="A0AAF5PZN8"/>
<reference evidence="1" key="1">
    <citation type="submission" date="2015-03" db="EMBL/GenBank/DDBJ databases">
        <title>Wuchereria bancrofti Genome Sequencing Papua New Guinea Strain.</title>
        <authorList>
            <person name="Small S.T."/>
            <person name="Serre D."/>
            <person name="Zimmerman P.A."/>
        </authorList>
    </citation>
    <scope>NUCLEOTIDE SEQUENCE [LARGE SCALE GENOMIC DNA]</scope>
    <source>
        <strain evidence="1">pt0022</strain>
    </source>
</reference>
<organism evidence="1 2">
    <name type="scientific">Wuchereria bancrofti</name>
    <dbReference type="NCBI Taxonomy" id="6293"/>
    <lineage>
        <taxon>Eukaryota</taxon>
        <taxon>Metazoa</taxon>
        <taxon>Ecdysozoa</taxon>
        <taxon>Nematoda</taxon>
        <taxon>Chromadorea</taxon>
        <taxon>Rhabditida</taxon>
        <taxon>Spirurina</taxon>
        <taxon>Spiruromorpha</taxon>
        <taxon>Filarioidea</taxon>
        <taxon>Onchocercidae</taxon>
        <taxon>Wuchereria</taxon>
    </lineage>
</organism>
<accession>A0AAF5PZN8</accession>
<protein>
    <submittedName>
        <fullName evidence="2">Uncharacterized protein</fullName>
    </submittedName>
</protein>
<reference evidence="1" key="2">
    <citation type="journal article" date="2016" name="Mol. Ecol.">
        <title>Population genomics of the filarial nematode parasite Wuchereria bancrofti from mosquitoes.</title>
        <authorList>
            <person name="Small S.T."/>
            <person name="Reimer L.J."/>
            <person name="Tisch D.J."/>
            <person name="King C.L."/>
            <person name="Christensen B.M."/>
            <person name="Siba P.M."/>
            <person name="Kazura J.W."/>
            <person name="Serre D."/>
            <person name="Zimmerman P.A."/>
        </authorList>
    </citation>
    <scope>NUCLEOTIDE SEQUENCE</scope>
    <source>
        <strain evidence="1">pt0022</strain>
    </source>
</reference>